<dbReference type="EMBL" id="JAHQCS010000066">
    <property type="protein sequence ID" value="MBU9711330.1"/>
    <property type="molecule type" value="Genomic_DNA"/>
</dbReference>
<dbReference type="InterPro" id="IPR014529">
    <property type="entry name" value="UCP026631"/>
</dbReference>
<keyword evidence="5" id="KW-1185">Reference proteome</keyword>
<name>A0ABS6JD29_9BACI</name>
<feature type="domain" description="YdbS-like PH" evidence="3">
    <location>
        <begin position="64"/>
        <end position="143"/>
    </location>
</feature>
<evidence type="ECO:0000256" key="2">
    <source>
        <dbReference type="SAM" id="Phobius"/>
    </source>
</evidence>
<keyword evidence="2" id="KW-0812">Transmembrane</keyword>
<feature type="transmembrane region" description="Helical" evidence="2">
    <location>
        <begin position="12"/>
        <end position="36"/>
    </location>
</feature>
<sequence length="495" mass="57004">MNNWKRQHPTAIFIGFISNLKELIFTVIAVLIFGQSSQAGGTMFYTIFFSLILVVSLGNGIIKWVTFRYQLAEDELKIKQGLIFRKRRYIRKERIQSIDLNEKLLQRLFRLVEVRIETAGGGSEPEFRIVALKKQEALEIKNELLHKNPAEKTSEMEETGESLPMEEKSVSKTTSDQPYQWKLTGFRLFITAITSSGIGIAATFVAAITSQVQQFIPDAFYEQFIGWLLHSSILFIGFWVVVILFIGWFITLISTLLKYGMFQIEKQLDEIHITRGVLERRNLTLSATRITSVRIVQNILRQPFGFVSVYVESAGGGRKEEDLSTILIPLCKRKEVTQILENVLPEYAVDMVYTPLPKESVRRYIVRLIFPSVIIAGLLTYFLSYGWISFLLPIMAAGYGFWQYVDAGIGKNESLLWIRSRAIARTEVLIPRKRIQAMTTTQTFLQKFDLLFSVHVSIITSIIGKTFTLRHISKEQSEECYLWYSYEETENNRED</sequence>
<dbReference type="RefSeq" id="WP_217065211.1">
    <property type="nucleotide sequence ID" value="NZ_JAHQCS010000066.1"/>
</dbReference>
<evidence type="ECO:0000313" key="5">
    <source>
        <dbReference type="Proteomes" id="UP000784880"/>
    </source>
</evidence>
<feature type="region of interest" description="Disordered" evidence="1">
    <location>
        <begin position="149"/>
        <end position="173"/>
    </location>
</feature>
<protein>
    <submittedName>
        <fullName evidence="4">PH domain-containing protein</fullName>
    </submittedName>
</protein>
<dbReference type="PANTHER" id="PTHR34473">
    <property type="entry name" value="UPF0699 TRANSMEMBRANE PROTEIN YDBS"/>
    <property type="match status" value="1"/>
</dbReference>
<comment type="caution">
    <text evidence="4">The sequence shown here is derived from an EMBL/GenBank/DDBJ whole genome shotgun (WGS) entry which is preliminary data.</text>
</comment>
<feature type="domain" description="YdbS-like PH" evidence="3">
    <location>
        <begin position="269"/>
        <end position="342"/>
    </location>
</feature>
<evidence type="ECO:0000259" key="3">
    <source>
        <dbReference type="Pfam" id="PF03703"/>
    </source>
</evidence>
<dbReference type="Pfam" id="PF03703">
    <property type="entry name" value="bPH_2"/>
    <property type="match status" value="3"/>
</dbReference>
<evidence type="ECO:0000256" key="1">
    <source>
        <dbReference type="SAM" id="MobiDB-lite"/>
    </source>
</evidence>
<dbReference type="PANTHER" id="PTHR34473:SF2">
    <property type="entry name" value="UPF0699 TRANSMEMBRANE PROTEIN YDBT"/>
    <property type="match status" value="1"/>
</dbReference>
<feature type="transmembrane region" description="Helical" evidence="2">
    <location>
        <begin position="228"/>
        <end position="257"/>
    </location>
</feature>
<reference evidence="4 5" key="1">
    <citation type="submission" date="2021-06" db="EMBL/GenBank/DDBJ databases">
        <title>Bacillus sp. RD4P76, an endophyte from a halophyte.</title>
        <authorList>
            <person name="Sun J.-Q."/>
        </authorList>
    </citation>
    <scope>NUCLEOTIDE SEQUENCE [LARGE SCALE GENOMIC DNA]</scope>
    <source>
        <strain evidence="4 5">CGMCC 1.15917</strain>
    </source>
</reference>
<gene>
    <name evidence="4" type="ORF">KS419_06260</name>
</gene>
<evidence type="ECO:0000313" key="4">
    <source>
        <dbReference type="EMBL" id="MBU9711330.1"/>
    </source>
</evidence>
<feature type="domain" description="YdbS-like PH" evidence="3">
    <location>
        <begin position="414"/>
        <end position="483"/>
    </location>
</feature>
<keyword evidence="2" id="KW-0472">Membrane</keyword>
<organism evidence="4 5">
    <name type="scientific">Evansella tamaricis</name>
    <dbReference type="NCBI Taxonomy" id="2069301"/>
    <lineage>
        <taxon>Bacteria</taxon>
        <taxon>Bacillati</taxon>
        <taxon>Bacillota</taxon>
        <taxon>Bacilli</taxon>
        <taxon>Bacillales</taxon>
        <taxon>Bacillaceae</taxon>
        <taxon>Evansella</taxon>
    </lineage>
</organism>
<dbReference type="InterPro" id="IPR005182">
    <property type="entry name" value="YdbS-like_PH"/>
</dbReference>
<dbReference type="Proteomes" id="UP000784880">
    <property type="component" value="Unassembled WGS sequence"/>
</dbReference>
<accession>A0ABS6JD29</accession>
<feature type="transmembrane region" description="Helical" evidence="2">
    <location>
        <begin position="188"/>
        <end position="208"/>
    </location>
</feature>
<proteinExistence type="predicted"/>
<feature type="transmembrane region" description="Helical" evidence="2">
    <location>
        <begin position="364"/>
        <end position="381"/>
    </location>
</feature>
<dbReference type="PIRSF" id="PIRSF026631">
    <property type="entry name" value="UCP026631"/>
    <property type="match status" value="1"/>
</dbReference>
<keyword evidence="2" id="KW-1133">Transmembrane helix</keyword>
<feature type="transmembrane region" description="Helical" evidence="2">
    <location>
        <begin position="42"/>
        <end position="62"/>
    </location>
</feature>